<dbReference type="SUPFAM" id="SSF53822">
    <property type="entry name" value="Periplasmic binding protein-like I"/>
    <property type="match status" value="1"/>
</dbReference>
<dbReference type="InterPro" id="IPR007487">
    <property type="entry name" value="ABC_transpt-TYRBP-like"/>
</dbReference>
<name>A0A2T5VFN7_9HYPH</name>
<evidence type="ECO:0000313" key="1">
    <source>
        <dbReference type="EMBL" id="PTW62563.1"/>
    </source>
</evidence>
<dbReference type="CDD" id="cd06325">
    <property type="entry name" value="PBP1_ABC_unchar_transporter"/>
    <property type="match status" value="1"/>
</dbReference>
<keyword evidence="2" id="KW-1185">Reference proteome</keyword>
<sequence>MFRQKLAACAAAALLTMTGLPGLNHLNNLNAWAGEMTNVAITYIVDHPAIDAARKGVIDELAEAGYKEGETLTLHVQSAQGSMPTQLQIAKKFAGMRPDLLVAISTPSAQALQSAADGKIPIVFSAVTDPVGSKLVKSMEAPGGNITGTSDQQPFGPTLKLIKRLVPEAKKLGVIYNAGEANSVAQVEALKAALADYGLELEESTASQTAMVPDAALSLAGRADVILIPTDSTVVAAIESVVNVGRKAKVPVFASDTDSVKRGALAALGFDYYKLGRLTGKMAVRILKGESPAAIPVGVLDTQDLYLNKTSAAAMGVAVPDDLLETATKVIE</sequence>
<organism evidence="1 2">
    <name type="scientific">Breoghania corrubedonensis</name>
    <dbReference type="NCBI Taxonomy" id="665038"/>
    <lineage>
        <taxon>Bacteria</taxon>
        <taxon>Pseudomonadati</taxon>
        <taxon>Pseudomonadota</taxon>
        <taxon>Alphaproteobacteria</taxon>
        <taxon>Hyphomicrobiales</taxon>
        <taxon>Stappiaceae</taxon>
        <taxon>Breoghania</taxon>
    </lineage>
</organism>
<dbReference type="PANTHER" id="PTHR35271:SF1">
    <property type="entry name" value="ABC TRANSPORTER, SUBSTRATE-BINDING LIPOPROTEIN"/>
    <property type="match status" value="1"/>
</dbReference>
<dbReference type="Gene3D" id="3.40.50.2300">
    <property type="match status" value="2"/>
</dbReference>
<dbReference type="OrthoDB" id="9776955at2"/>
<comment type="caution">
    <text evidence="1">The sequence shown here is derived from an EMBL/GenBank/DDBJ whole genome shotgun (WGS) entry which is preliminary data.</text>
</comment>
<gene>
    <name evidence="1" type="ORF">C8N35_101609</name>
</gene>
<dbReference type="AlphaFoldDB" id="A0A2T5VFN7"/>
<dbReference type="EMBL" id="QAYG01000001">
    <property type="protein sequence ID" value="PTW62563.1"/>
    <property type="molecule type" value="Genomic_DNA"/>
</dbReference>
<dbReference type="Proteomes" id="UP000244081">
    <property type="component" value="Unassembled WGS sequence"/>
</dbReference>
<reference evidence="1 2" key="1">
    <citation type="submission" date="2018-04" db="EMBL/GenBank/DDBJ databases">
        <title>Genomic Encyclopedia of Archaeal and Bacterial Type Strains, Phase II (KMG-II): from individual species to whole genera.</title>
        <authorList>
            <person name="Goeker M."/>
        </authorList>
    </citation>
    <scope>NUCLEOTIDE SEQUENCE [LARGE SCALE GENOMIC DNA]</scope>
    <source>
        <strain evidence="1 2">DSM 23382</strain>
    </source>
</reference>
<accession>A0A2T5VFN7</accession>
<evidence type="ECO:0000313" key="2">
    <source>
        <dbReference type="Proteomes" id="UP000244081"/>
    </source>
</evidence>
<proteinExistence type="predicted"/>
<dbReference type="Pfam" id="PF04392">
    <property type="entry name" value="ABC_sub_bind"/>
    <property type="match status" value="1"/>
</dbReference>
<protein>
    <submittedName>
        <fullName evidence="1">Putative ABC transport system substrate-binding protein</fullName>
    </submittedName>
</protein>
<dbReference type="InterPro" id="IPR028082">
    <property type="entry name" value="Peripla_BP_I"/>
</dbReference>
<dbReference type="PANTHER" id="PTHR35271">
    <property type="entry name" value="ABC TRANSPORTER, SUBSTRATE-BINDING LIPOPROTEIN-RELATED"/>
    <property type="match status" value="1"/>
</dbReference>